<name>A0ABT2JA98_9PSEU</name>
<feature type="region of interest" description="Disordered" evidence="1">
    <location>
        <begin position="173"/>
        <end position="195"/>
    </location>
</feature>
<gene>
    <name evidence="2" type="ORF">JT362_16065</name>
</gene>
<protein>
    <submittedName>
        <fullName evidence="2">Uncharacterized protein</fullName>
    </submittedName>
</protein>
<dbReference type="RefSeq" id="WP_260192064.1">
    <property type="nucleotide sequence ID" value="NZ_JAFFZE010000012.1"/>
</dbReference>
<keyword evidence="3" id="KW-1185">Reference proteome</keyword>
<dbReference type="Proteomes" id="UP001156441">
    <property type="component" value="Unassembled WGS sequence"/>
</dbReference>
<accession>A0ABT2JA98</accession>
<sequence length="195" mass="21162">MIPTDVVKLRCGGVGSISRAIAQHGLEDVESSARERHDGLGVSFPLVSLAVVVGILPKFTERTGCAASCHALFDGLLRKRQVQAPAVGGGRLLTDIRYDSHGCVHKETQPYYNNAPIDTDLWVASDIEIPGLTRTEYDGADRVVAQVFQDGAVDKWRTTTITNARGHTTELRQYQADTPTGDYDAPATPIQPHHS</sequence>
<evidence type="ECO:0000256" key="1">
    <source>
        <dbReference type="SAM" id="MobiDB-lite"/>
    </source>
</evidence>
<dbReference type="EMBL" id="JAFFZE010000012">
    <property type="protein sequence ID" value="MCT2584636.1"/>
    <property type="molecule type" value="Genomic_DNA"/>
</dbReference>
<evidence type="ECO:0000313" key="2">
    <source>
        <dbReference type="EMBL" id="MCT2584636.1"/>
    </source>
</evidence>
<comment type="caution">
    <text evidence="2">The sequence shown here is derived from an EMBL/GenBank/DDBJ whole genome shotgun (WGS) entry which is preliminary data.</text>
</comment>
<evidence type="ECO:0000313" key="3">
    <source>
        <dbReference type="Proteomes" id="UP001156441"/>
    </source>
</evidence>
<reference evidence="2 3" key="1">
    <citation type="submission" date="2021-02" db="EMBL/GenBank/DDBJ databases">
        <title>Actinophytocola xerophila sp. nov., isolated from soil of cotton cropping field.</title>
        <authorList>
            <person name="Huang R."/>
            <person name="Chen X."/>
            <person name="Ge X."/>
            <person name="Liu W."/>
        </authorList>
    </citation>
    <scope>NUCLEOTIDE SEQUENCE [LARGE SCALE GENOMIC DNA]</scope>
    <source>
        <strain evidence="2 3">S1-96</strain>
    </source>
</reference>
<proteinExistence type="predicted"/>
<organism evidence="2 3">
    <name type="scientific">Actinophytocola gossypii</name>
    <dbReference type="NCBI Taxonomy" id="2812003"/>
    <lineage>
        <taxon>Bacteria</taxon>
        <taxon>Bacillati</taxon>
        <taxon>Actinomycetota</taxon>
        <taxon>Actinomycetes</taxon>
        <taxon>Pseudonocardiales</taxon>
        <taxon>Pseudonocardiaceae</taxon>
    </lineage>
</organism>